<sequence length="237" mass="26608">MRWTAQILLSRGGQTAVWFGKPPNRDQIEGLGFGDFPNRRSPKPHQTEPRFGSTPSDGRPNPKQLPSQAPNAFNSKAALAARLLPQRQPVVHRSIGNRVGVYDPRTLELRLPGSHGKYMLLRRSGGIRKRPRRGRGTRGWQVEKVREVREVRRRAALGGEDVGVGVGVGIGGVGVWRWWDERRGGWCSHFSSIWVRIDTYLRFVGLKVKPESFANTDRSSAKDKNLGSLSRGTNERE</sequence>
<feature type="compositionally biased region" description="Polar residues" evidence="1">
    <location>
        <begin position="227"/>
        <end position="237"/>
    </location>
</feature>
<evidence type="ECO:0000256" key="1">
    <source>
        <dbReference type="SAM" id="MobiDB-lite"/>
    </source>
</evidence>
<name>A0AAP0IZN6_9MAGN</name>
<keyword evidence="3" id="KW-1185">Reference proteome</keyword>
<proteinExistence type="predicted"/>
<feature type="region of interest" description="Disordered" evidence="1">
    <location>
        <begin position="215"/>
        <end position="237"/>
    </location>
</feature>
<feature type="region of interest" description="Disordered" evidence="1">
    <location>
        <begin position="28"/>
        <end position="70"/>
    </location>
</feature>
<dbReference type="EMBL" id="JBBNAE010000005">
    <property type="protein sequence ID" value="KAK9124759.1"/>
    <property type="molecule type" value="Genomic_DNA"/>
</dbReference>
<organism evidence="2 3">
    <name type="scientific">Stephania japonica</name>
    <dbReference type="NCBI Taxonomy" id="461633"/>
    <lineage>
        <taxon>Eukaryota</taxon>
        <taxon>Viridiplantae</taxon>
        <taxon>Streptophyta</taxon>
        <taxon>Embryophyta</taxon>
        <taxon>Tracheophyta</taxon>
        <taxon>Spermatophyta</taxon>
        <taxon>Magnoliopsida</taxon>
        <taxon>Ranunculales</taxon>
        <taxon>Menispermaceae</taxon>
        <taxon>Menispermoideae</taxon>
        <taxon>Cissampelideae</taxon>
        <taxon>Stephania</taxon>
    </lineage>
</organism>
<gene>
    <name evidence="2" type="ORF">Sjap_014361</name>
</gene>
<protein>
    <submittedName>
        <fullName evidence="2">Uncharacterized protein</fullName>
    </submittedName>
</protein>
<accession>A0AAP0IZN6</accession>
<evidence type="ECO:0000313" key="3">
    <source>
        <dbReference type="Proteomes" id="UP001417504"/>
    </source>
</evidence>
<evidence type="ECO:0000313" key="2">
    <source>
        <dbReference type="EMBL" id="KAK9124759.1"/>
    </source>
</evidence>
<reference evidence="2 3" key="1">
    <citation type="submission" date="2024-01" db="EMBL/GenBank/DDBJ databases">
        <title>Genome assemblies of Stephania.</title>
        <authorList>
            <person name="Yang L."/>
        </authorList>
    </citation>
    <scope>NUCLEOTIDE SEQUENCE [LARGE SCALE GENOMIC DNA]</scope>
    <source>
        <strain evidence="2">QJT</strain>
        <tissue evidence="2">Leaf</tissue>
    </source>
</reference>
<dbReference type="Proteomes" id="UP001417504">
    <property type="component" value="Unassembled WGS sequence"/>
</dbReference>
<comment type="caution">
    <text evidence="2">The sequence shown here is derived from an EMBL/GenBank/DDBJ whole genome shotgun (WGS) entry which is preliminary data.</text>
</comment>
<dbReference type="AlphaFoldDB" id="A0AAP0IZN6"/>